<keyword evidence="2" id="KW-0812">Transmembrane</keyword>
<keyword evidence="2" id="KW-1133">Transmembrane helix</keyword>
<feature type="compositionally biased region" description="Pro residues" evidence="1">
    <location>
        <begin position="242"/>
        <end position="252"/>
    </location>
</feature>
<proteinExistence type="predicted"/>
<dbReference type="EMBL" id="JACOMF010000011">
    <property type="protein sequence ID" value="MBC4016034.1"/>
    <property type="molecule type" value="Genomic_DNA"/>
</dbReference>
<evidence type="ECO:0000313" key="3">
    <source>
        <dbReference type="EMBL" id="MBC4016034.1"/>
    </source>
</evidence>
<comment type="caution">
    <text evidence="3">The sequence shown here is derived from an EMBL/GenBank/DDBJ whole genome shotgun (WGS) entry which is preliminary data.</text>
</comment>
<dbReference type="RefSeq" id="WP_222440575.1">
    <property type="nucleotide sequence ID" value="NZ_JACOMF010000011.1"/>
</dbReference>
<evidence type="ECO:0000256" key="2">
    <source>
        <dbReference type="SAM" id="Phobius"/>
    </source>
</evidence>
<accession>A0A9X0QXY0</accession>
<keyword evidence="2" id="KW-0472">Membrane</keyword>
<evidence type="ECO:0000256" key="1">
    <source>
        <dbReference type="SAM" id="MobiDB-lite"/>
    </source>
</evidence>
<feature type="non-terminal residue" evidence="3">
    <location>
        <position position="264"/>
    </location>
</feature>
<feature type="region of interest" description="Disordered" evidence="1">
    <location>
        <begin position="228"/>
        <end position="264"/>
    </location>
</feature>
<gene>
    <name evidence="3" type="ORF">H7965_11935</name>
</gene>
<dbReference type="Proteomes" id="UP000600101">
    <property type="component" value="Unassembled WGS sequence"/>
</dbReference>
<feature type="transmembrane region" description="Helical" evidence="2">
    <location>
        <begin position="165"/>
        <end position="192"/>
    </location>
</feature>
<dbReference type="AlphaFoldDB" id="A0A9X0QXY0"/>
<keyword evidence="4" id="KW-1185">Reference proteome</keyword>
<organism evidence="3 4">
    <name type="scientific">Siccirubricoccus deserti</name>
    <dbReference type="NCBI Taxonomy" id="2013562"/>
    <lineage>
        <taxon>Bacteria</taxon>
        <taxon>Pseudomonadati</taxon>
        <taxon>Pseudomonadota</taxon>
        <taxon>Alphaproteobacteria</taxon>
        <taxon>Acetobacterales</taxon>
        <taxon>Roseomonadaceae</taxon>
        <taxon>Siccirubricoccus</taxon>
    </lineage>
</organism>
<evidence type="ECO:0000313" key="4">
    <source>
        <dbReference type="Proteomes" id="UP000600101"/>
    </source>
</evidence>
<reference evidence="3" key="1">
    <citation type="submission" date="2020-08" db="EMBL/GenBank/DDBJ databases">
        <authorList>
            <person name="Hu Y."/>
            <person name="Nguyen S.V."/>
            <person name="Li F."/>
            <person name="Fanning S."/>
        </authorList>
    </citation>
    <scope>NUCLEOTIDE SEQUENCE</scope>
    <source>
        <strain evidence="3">SYSU D8009</strain>
    </source>
</reference>
<protein>
    <submittedName>
        <fullName evidence="3">Uncharacterized protein</fullName>
    </submittedName>
</protein>
<sequence length="264" mass="27775">MSETMLTLDRRRLAGLRPLLPDRSPAEWHAALVAEIAAGLGAAHAAVLAVPVAEGEELAWYAPGSRSRVFSALPVADRRALTEALGAILSDIRRLGESGAAPAVAAAWPSLREVPDLDAVFAVDGRPVLTAWAQMNARAERPAGLLARFDDGLAWQPPPRFPTRAWALAGGALAALALAAGVLLPLAGAALFPPVPQCTIDPASLAIYQEASREAERQDALEGELARLEEERGRRRLACPLPVAPPPPPPAPPERRAEAPPPPP</sequence>
<name>A0A9X0QXY0_9PROT</name>